<evidence type="ECO:0000313" key="6">
    <source>
        <dbReference type="EMBL" id="PIX35196.1"/>
    </source>
</evidence>
<evidence type="ECO:0000256" key="4">
    <source>
        <dbReference type="SAM" id="MobiDB-lite"/>
    </source>
</evidence>
<organism evidence="5 9">
    <name type="scientific">Candidatus Infernicultor aquiphilus</name>
    <dbReference type="NCBI Taxonomy" id="1805029"/>
    <lineage>
        <taxon>Bacteria</taxon>
        <taxon>Pseudomonadati</taxon>
        <taxon>Atribacterota</taxon>
        <taxon>Candidatus Phoenicimicrobiia</taxon>
        <taxon>Candidatus Pheonicimicrobiales</taxon>
        <taxon>Candidatus Phoenicimicrobiaceae</taxon>
        <taxon>Candidatus Infernicultor</taxon>
    </lineage>
</organism>
<accession>A0A2M7PU61</accession>
<dbReference type="EMBL" id="PFTV01000057">
    <property type="protein sequence ID" value="PJB57437.1"/>
    <property type="molecule type" value="Genomic_DNA"/>
</dbReference>
<evidence type="ECO:0000313" key="10">
    <source>
        <dbReference type="Proteomes" id="UP000228560"/>
    </source>
</evidence>
<protein>
    <recommendedName>
        <fullName evidence="2 3">Single-stranded DNA-binding protein</fullName>
        <shortName evidence="2">SSB</shortName>
    </recommendedName>
</protein>
<comment type="caution">
    <text evidence="2">Lacks conserved residue(s) required for the propagation of feature annotation.</text>
</comment>
<evidence type="ECO:0000256" key="3">
    <source>
        <dbReference type="PIRNR" id="PIRNR002070"/>
    </source>
</evidence>
<dbReference type="Proteomes" id="UP000230646">
    <property type="component" value="Unassembled WGS sequence"/>
</dbReference>
<dbReference type="Gene3D" id="2.40.50.140">
    <property type="entry name" value="Nucleic acid-binding proteins"/>
    <property type="match status" value="1"/>
</dbReference>
<dbReference type="GO" id="GO:0009295">
    <property type="term" value="C:nucleoid"/>
    <property type="evidence" value="ECO:0007669"/>
    <property type="project" value="TreeGrafter"/>
</dbReference>
<proteinExistence type="inferred from homology"/>
<dbReference type="GO" id="GO:0006260">
    <property type="term" value="P:DNA replication"/>
    <property type="evidence" value="ECO:0007669"/>
    <property type="project" value="InterPro"/>
</dbReference>
<dbReference type="EMBL" id="PFIP01000016">
    <property type="protein sequence ID" value="PIX35196.1"/>
    <property type="molecule type" value="Genomic_DNA"/>
</dbReference>
<comment type="subunit">
    <text evidence="2">Homotetramer.</text>
</comment>
<evidence type="ECO:0000313" key="5">
    <source>
        <dbReference type="EMBL" id="OIP72654.1"/>
    </source>
</evidence>
<accession>A0A2M7KAN8</accession>
<evidence type="ECO:0000313" key="7">
    <source>
        <dbReference type="EMBL" id="PIY33862.1"/>
    </source>
</evidence>
<evidence type="ECO:0000313" key="8">
    <source>
        <dbReference type="EMBL" id="PJB57437.1"/>
    </source>
</evidence>
<dbReference type="InterPro" id="IPR000424">
    <property type="entry name" value="Primosome_PriB/ssb"/>
</dbReference>
<dbReference type="NCBIfam" id="TIGR00621">
    <property type="entry name" value="ssb"/>
    <property type="match status" value="1"/>
</dbReference>
<feature type="region of interest" description="Disordered" evidence="4">
    <location>
        <begin position="120"/>
        <end position="152"/>
    </location>
</feature>
<name>A0A1J5GXX2_9BACT</name>
<evidence type="ECO:0000256" key="1">
    <source>
        <dbReference type="ARBA" id="ARBA00023125"/>
    </source>
</evidence>
<accession>A0A1J5GXX2</accession>
<dbReference type="PANTHER" id="PTHR10302">
    <property type="entry name" value="SINGLE-STRANDED DNA-BINDING PROTEIN"/>
    <property type="match status" value="1"/>
</dbReference>
<evidence type="ECO:0000313" key="9">
    <source>
        <dbReference type="Proteomes" id="UP000182763"/>
    </source>
</evidence>
<accession>A0A2M8CEG1</accession>
<dbReference type="HAMAP" id="MF_00984">
    <property type="entry name" value="SSB"/>
    <property type="match status" value="1"/>
</dbReference>
<dbReference type="SUPFAM" id="SSF50249">
    <property type="entry name" value="Nucleic acid-binding proteins"/>
    <property type="match status" value="1"/>
</dbReference>
<dbReference type="InterPro" id="IPR012340">
    <property type="entry name" value="NA-bd_OB-fold"/>
</dbReference>
<feature type="compositionally biased region" description="Acidic residues" evidence="4">
    <location>
        <begin position="126"/>
        <end position="137"/>
    </location>
</feature>
<dbReference type="STRING" id="1805029.AUK42_02000"/>
<evidence type="ECO:0000313" key="11">
    <source>
        <dbReference type="Proteomes" id="UP000230646"/>
    </source>
</evidence>
<dbReference type="EMBL" id="MNYY01000042">
    <property type="protein sequence ID" value="OIP72654.1"/>
    <property type="molecule type" value="Genomic_DNA"/>
</dbReference>
<comment type="caution">
    <text evidence="5">The sequence shown here is derived from an EMBL/GenBank/DDBJ whole genome shotgun (WGS) entry which is preliminary data.</text>
</comment>
<dbReference type="Proteomes" id="UP000182763">
    <property type="component" value="Unassembled WGS sequence"/>
</dbReference>
<gene>
    <name evidence="5" type="ORF">AUK42_02000</name>
    <name evidence="8" type="ORF">CO097_02475</name>
    <name evidence="7" type="ORF">COZ07_00600</name>
    <name evidence="6" type="ORF">COZ58_01055</name>
</gene>
<dbReference type="PIRSF" id="PIRSF002070">
    <property type="entry name" value="SSB"/>
    <property type="match status" value="1"/>
</dbReference>
<dbReference type="Pfam" id="PF00436">
    <property type="entry name" value="SSB"/>
    <property type="match status" value="1"/>
</dbReference>
<reference evidence="5 9" key="1">
    <citation type="journal article" date="2016" name="Environ. Microbiol.">
        <title>Genomic resolution of a cold subsurface aquifer community provides metabolic insights for novel microbes adapted to high CO concentrations.</title>
        <authorList>
            <person name="Probst A.J."/>
            <person name="Castelle C.J."/>
            <person name="Singh A."/>
            <person name="Brown C.T."/>
            <person name="Anantharaman K."/>
            <person name="Sharon I."/>
            <person name="Hug L.A."/>
            <person name="Burstein D."/>
            <person name="Emerson J.B."/>
            <person name="Thomas B.C."/>
            <person name="Banfield J.F."/>
        </authorList>
    </citation>
    <scope>NUCLEOTIDE SEQUENCE [LARGE SCALE GENOMIC DNA]</scope>
    <source>
        <strain evidence="5">CG2_30_33_13</strain>
    </source>
</reference>
<sequence length="152" mass="17044">MATFSDLNNFVGIGRLTRDPELRYTPAGKGVCKFGIAINRTYRNQEGNNVDEVLFINVTTWGKQAENCSQFLKKGRRVAINGELRSNNWQDKEGNKRVSFEINARTVQFLDLIKDTGMAKESYPADSEEGIPEEVVNEDAPVAPVSENDIPF</sequence>
<dbReference type="Proteomes" id="UP000231493">
    <property type="component" value="Unassembled WGS sequence"/>
</dbReference>
<dbReference type="CDD" id="cd04496">
    <property type="entry name" value="SSB_OBF"/>
    <property type="match status" value="1"/>
</dbReference>
<dbReference type="EMBL" id="PFKO01000019">
    <property type="protein sequence ID" value="PIY33862.1"/>
    <property type="molecule type" value="Genomic_DNA"/>
</dbReference>
<dbReference type="PANTHER" id="PTHR10302:SF27">
    <property type="entry name" value="SINGLE-STRANDED DNA-BINDING PROTEIN"/>
    <property type="match status" value="1"/>
</dbReference>
<keyword evidence="1 2" id="KW-0238">DNA-binding</keyword>
<dbReference type="PROSITE" id="PS50935">
    <property type="entry name" value="SSB"/>
    <property type="match status" value="1"/>
</dbReference>
<reference evidence="6" key="3">
    <citation type="submission" date="2017-09" db="EMBL/GenBank/DDBJ databases">
        <title>Depth-based differentiation of microbial function through sediment-hosted aquifers and enrichment of novel symbionts in the deep terrestrial subsurface.</title>
        <authorList>
            <person name="Probst A.J."/>
            <person name="Ladd B."/>
            <person name="Jarett J.K."/>
            <person name="Geller-Mcgrath D.E."/>
            <person name="Sieber C.M.K."/>
            <person name="Emerson J.B."/>
            <person name="Anantharaman K."/>
            <person name="Thomas B.C."/>
            <person name="Malmstrom R."/>
            <person name="Stieglmeier M."/>
            <person name="Klingl A."/>
            <person name="Woyke T."/>
            <person name="Ryan C.M."/>
            <person name="Banfield J.F."/>
        </authorList>
    </citation>
    <scope>NUCLEOTIDE SEQUENCE</scope>
    <source>
        <strain evidence="6">CG_4_8_14_3_um_filter_34_18</strain>
    </source>
</reference>
<dbReference type="RefSeq" id="WP_406606677.1">
    <property type="nucleotide sequence ID" value="NZ_PFKO01000019.1"/>
</dbReference>
<dbReference type="Proteomes" id="UP000228560">
    <property type="component" value="Unassembled WGS sequence"/>
</dbReference>
<dbReference type="GO" id="GO:0003697">
    <property type="term" value="F:single-stranded DNA binding"/>
    <property type="evidence" value="ECO:0007669"/>
    <property type="project" value="UniProtKB-UniRule"/>
</dbReference>
<reference evidence="10 11" key="2">
    <citation type="submission" date="2017-09" db="EMBL/GenBank/DDBJ databases">
        <title>Depth-based differentiation of microbial function through sediment-hosted aquifers and enrichment of novel symbionts in the deep terrestrial subsurface.</title>
        <authorList>
            <person name="Probst A.J."/>
            <person name="Ladd B."/>
            <person name="Jarett J.K."/>
            <person name="Geller-Mcgrath D.E."/>
            <person name="Sieber C.M."/>
            <person name="Emerson J.B."/>
            <person name="Anantharaman K."/>
            <person name="Thomas B.C."/>
            <person name="Malmstrom R."/>
            <person name="Stieglmeier M."/>
            <person name="Klingl A."/>
            <person name="Woyke T."/>
            <person name="Ryan C.M."/>
            <person name="Banfield J.F."/>
        </authorList>
    </citation>
    <scope>NUCLEOTIDE SEQUENCE [LARGE SCALE GENOMIC DNA]</scope>
    <source>
        <strain evidence="7">CG_4_10_14_3_um_filter_34_13</strain>
        <strain evidence="8">CG_4_9_14_3_um_filter_33_16</strain>
    </source>
</reference>
<evidence type="ECO:0000256" key="2">
    <source>
        <dbReference type="HAMAP-Rule" id="MF_00984"/>
    </source>
</evidence>
<dbReference type="AlphaFoldDB" id="A0A1J5GXX2"/>
<dbReference type="InterPro" id="IPR011344">
    <property type="entry name" value="ssDNA-bd"/>
</dbReference>